<dbReference type="PANTHER" id="PTHR21666">
    <property type="entry name" value="PEPTIDASE-RELATED"/>
    <property type="match status" value="1"/>
</dbReference>
<evidence type="ECO:0000313" key="4">
    <source>
        <dbReference type="Proteomes" id="UP001595379"/>
    </source>
</evidence>
<dbReference type="Gene3D" id="2.70.70.10">
    <property type="entry name" value="Glucose Permease (Domain IIA)"/>
    <property type="match status" value="1"/>
</dbReference>
<dbReference type="InterPro" id="IPR016047">
    <property type="entry name" value="M23ase_b-sheet_dom"/>
</dbReference>
<dbReference type="RefSeq" id="WP_343164160.1">
    <property type="nucleotide sequence ID" value="NZ_JBHRSV010000019.1"/>
</dbReference>
<dbReference type="PANTHER" id="PTHR21666:SF270">
    <property type="entry name" value="MUREIN HYDROLASE ACTIVATOR ENVC"/>
    <property type="match status" value="1"/>
</dbReference>
<comment type="caution">
    <text evidence="3">The sequence shown here is derived from an EMBL/GenBank/DDBJ whole genome shotgun (WGS) entry which is preliminary data.</text>
</comment>
<dbReference type="InterPro" id="IPR050570">
    <property type="entry name" value="Cell_wall_metabolism_enzyme"/>
</dbReference>
<proteinExistence type="predicted"/>
<sequence length="644" mass="67904">MKTAITLTTALGCLIFSTALAAQDETTGGGALMRDRQLHPSIDNTRLYEEIQTAIVELGLEEQASGAAANFSRSTAEQLRFPLRTSPQHDGPQIHTAVNFVDLNPSSSNQVRDYNCGARTYDGHEGIDYLVAPFWWDVMDNDAAEVVAAAGGVILLKVDGNFDRECTTNGSQDNLVVVLQDDGLAAVYRHLKAGSLTDAAVGSRVNAGDFIGIVGSSGSSTAPHLHFELQIHNPANPGSGQTVDPNAGACGGDESLWHHQPAYLDPSMLSVRTHFAPPRISSFSSSCVPDQPNLADRFQPGQTAFWAVYLRNQSPGQVVHMEVLQPDNTVFQAWDLGASISRFEPFTYWYASAIIPANAPTGNWRVRTTFAGQTLERLFVVGGGNLEGDVRIRSSVLPSSRSVQAGQPATAFATVLNAGSDAALGCSIHLAEPFDGDFQFNQTDPATNAIMGQSGALFDIGPGGYRTFVISAVPHSGAAGESFDLSLRYDCANSEAAPTIIGLNSIRLSFGAAPTPDVIAIAVTQSQNGILALNGVGTAGVFAVATANVGSPGQLTLTPQIRGVDASRLTLTICETDSATGACSTSRVPTIQRQFSENETASFAVFARANDTVAFSPASNRIFVDVTDSEGVSRGSTSVAVRTQ</sequence>
<protein>
    <submittedName>
        <fullName evidence="3">Peptidoglycan DD-metalloendopeptidase family protein</fullName>
    </submittedName>
</protein>
<dbReference type="EMBL" id="JBHRSV010000019">
    <property type="protein sequence ID" value="MFC2926366.1"/>
    <property type="molecule type" value="Genomic_DNA"/>
</dbReference>
<feature type="domain" description="M23ase beta-sheet core" evidence="2">
    <location>
        <begin position="141"/>
        <end position="232"/>
    </location>
</feature>
<feature type="signal peptide" evidence="1">
    <location>
        <begin position="1"/>
        <end position="21"/>
    </location>
</feature>
<evidence type="ECO:0000259" key="2">
    <source>
        <dbReference type="Pfam" id="PF01551"/>
    </source>
</evidence>
<keyword evidence="4" id="KW-1185">Reference proteome</keyword>
<dbReference type="InterPro" id="IPR011055">
    <property type="entry name" value="Dup_hybrid_motif"/>
</dbReference>
<dbReference type="SUPFAM" id="SSF51261">
    <property type="entry name" value="Duplicated hybrid motif"/>
    <property type="match status" value="1"/>
</dbReference>
<feature type="chain" id="PRO_5046398205" evidence="1">
    <location>
        <begin position="22"/>
        <end position="644"/>
    </location>
</feature>
<reference evidence="4" key="1">
    <citation type="journal article" date="2019" name="Int. J. Syst. Evol. Microbiol.">
        <title>The Global Catalogue of Microorganisms (GCM) 10K type strain sequencing project: providing services to taxonomists for standard genome sequencing and annotation.</title>
        <authorList>
            <consortium name="The Broad Institute Genomics Platform"/>
            <consortium name="The Broad Institute Genome Sequencing Center for Infectious Disease"/>
            <person name="Wu L."/>
            <person name="Ma J."/>
        </authorList>
    </citation>
    <scope>NUCLEOTIDE SEQUENCE [LARGE SCALE GENOMIC DNA]</scope>
    <source>
        <strain evidence="4">KCTC 52487</strain>
    </source>
</reference>
<keyword evidence="1" id="KW-0732">Signal</keyword>
<gene>
    <name evidence="3" type="ORF">ACFOOR_09645</name>
</gene>
<dbReference type="Pfam" id="PF01551">
    <property type="entry name" value="Peptidase_M23"/>
    <property type="match status" value="1"/>
</dbReference>
<accession>A0ABV6ZY90</accession>
<evidence type="ECO:0000313" key="3">
    <source>
        <dbReference type="EMBL" id="MFC2926366.1"/>
    </source>
</evidence>
<organism evidence="3 4">
    <name type="scientific">Hyphobacterium vulgare</name>
    <dbReference type="NCBI Taxonomy" id="1736751"/>
    <lineage>
        <taxon>Bacteria</taxon>
        <taxon>Pseudomonadati</taxon>
        <taxon>Pseudomonadota</taxon>
        <taxon>Alphaproteobacteria</taxon>
        <taxon>Maricaulales</taxon>
        <taxon>Maricaulaceae</taxon>
        <taxon>Hyphobacterium</taxon>
    </lineage>
</organism>
<dbReference type="Proteomes" id="UP001595379">
    <property type="component" value="Unassembled WGS sequence"/>
</dbReference>
<name>A0ABV6ZY90_9PROT</name>
<evidence type="ECO:0000256" key="1">
    <source>
        <dbReference type="SAM" id="SignalP"/>
    </source>
</evidence>
<dbReference type="CDD" id="cd12797">
    <property type="entry name" value="M23_peptidase"/>
    <property type="match status" value="1"/>
</dbReference>